<keyword evidence="14" id="KW-1185">Reference proteome</keyword>
<sequence>MKKAKRIVDTVILTFASIAIISMTLLSIWQVIARYILNNPSTMSEEIIRYTLIWFTLLAAAYVFGKNKHIAILFVRERMSWNAQVALTYLAQIAILLTAAIVFIYGGIRITMLTAPQIAPATGISMGFVYAALPVSGVITLFYTIYNIMTIERVANKEDEDVKSL</sequence>
<keyword evidence="5 9" id="KW-0812">Transmembrane</keyword>
<evidence type="ECO:0000313" key="13">
    <source>
        <dbReference type="Proteomes" id="UP000031546"/>
    </source>
</evidence>
<feature type="transmembrane region" description="Helical" evidence="9">
    <location>
        <begin position="47"/>
        <end position="65"/>
    </location>
</feature>
<evidence type="ECO:0000256" key="1">
    <source>
        <dbReference type="ARBA" id="ARBA00004429"/>
    </source>
</evidence>
<name>A0A0C2H948_9STAP</name>
<comment type="similarity">
    <text evidence="8">Belongs to the TRAP transporter small permease family.</text>
</comment>
<dbReference type="RefSeq" id="WP_040106221.1">
    <property type="nucleotide sequence ID" value="NZ_CANLZD010000003.1"/>
</dbReference>
<keyword evidence="3" id="KW-1003">Cell membrane</keyword>
<dbReference type="GeneID" id="77845606"/>
<organism evidence="11 13">
    <name type="scientific">Salinicoccus roseus</name>
    <dbReference type="NCBI Taxonomy" id="45670"/>
    <lineage>
        <taxon>Bacteria</taxon>
        <taxon>Bacillati</taxon>
        <taxon>Bacillota</taxon>
        <taxon>Bacilli</taxon>
        <taxon>Bacillales</taxon>
        <taxon>Staphylococcaceae</taxon>
        <taxon>Salinicoccus</taxon>
    </lineage>
</organism>
<evidence type="ECO:0000313" key="11">
    <source>
        <dbReference type="EMBL" id="KIH70315.1"/>
    </source>
</evidence>
<evidence type="ECO:0000256" key="7">
    <source>
        <dbReference type="ARBA" id="ARBA00023136"/>
    </source>
</evidence>
<keyword evidence="2" id="KW-0813">Transport</keyword>
<evidence type="ECO:0000259" key="10">
    <source>
        <dbReference type="Pfam" id="PF04290"/>
    </source>
</evidence>
<accession>A0A0C2H948</accession>
<dbReference type="PANTHER" id="PTHR35011">
    <property type="entry name" value="2,3-DIKETO-L-GULONATE TRAP TRANSPORTER SMALL PERMEASE PROTEIN YIAM"/>
    <property type="match status" value="1"/>
</dbReference>
<comment type="caution">
    <text evidence="11">The sequence shown here is derived from an EMBL/GenBank/DDBJ whole genome shotgun (WGS) entry which is preliminary data.</text>
</comment>
<feature type="transmembrane region" description="Helical" evidence="9">
    <location>
        <begin position="86"/>
        <end position="108"/>
    </location>
</feature>
<protein>
    <submittedName>
        <fullName evidence="11">C4-dicarboxylate ABC transporter permease</fullName>
    </submittedName>
    <submittedName>
        <fullName evidence="12">TRAP transporter small permease</fullName>
    </submittedName>
</protein>
<evidence type="ECO:0000256" key="2">
    <source>
        <dbReference type="ARBA" id="ARBA00022448"/>
    </source>
</evidence>
<evidence type="ECO:0000313" key="12">
    <source>
        <dbReference type="EMBL" id="MDB0580854.1"/>
    </source>
</evidence>
<dbReference type="GO" id="GO:0022857">
    <property type="term" value="F:transmembrane transporter activity"/>
    <property type="evidence" value="ECO:0007669"/>
    <property type="project" value="TreeGrafter"/>
</dbReference>
<comment type="subcellular location">
    <subcellularLocation>
        <location evidence="1">Cell inner membrane</location>
        <topology evidence="1">Multi-pass membrane protein</topology>
    </subcellularLocation>
</comment>
<feature type="transmembrane region" description="Helical" evidence="9">
    <location>
        <begin position="128"/>
        <end position="148"/>
    </location>
</feature>
<dbReference type="STRING" id="45670.SN16_08565"/>
<dbReference type="Pfam" id="PF04290">
    <property type="entry name" value="DctQ"/>
    <property type="match status" value="1"/>
</dbReference>
<dbReference type="InterPro" id="IPR007387">
    <property type="entry name" value="TRAP_DctQ"/>
</dbReference>
<reference evidence="12" key="3">
    <citation type="submission" date="2022-12" db="EMBL/GenBank/DDBJ databases">
        <title>Genome analysis and biological profiling of marine Salinicoccus roseus MOSEL-ME25.</title>
        <authorList>
            <person name="Mirza F.T."/>
            <person name="Xie Y."/>
            <person name="Shinwari Z.K."/>
        </authorList>
    </citation>
    <scope>NUCLEOTIDE SEQUENCE</scope>
    <source>
        <strain evidence="12">MOSEL-ME25</strain>
    </source>
</reference>
<keyword evidence="6 9" id="KW-1133">Transmembrane helix</keyword>
<dbReference type="EMBL" id="JABEVU030000001">
    <property type="protein sequence ID" value="MDB0580854.1"/>
    <property type="molecule type" value="Genomic_DNA"/>
</dbReference>
<evidence type="ECO:0000313" key="14">
    <source>
        <dbReference type="Proteomes" id="UP000527860"/>
    </source>
</evidence>
<dbReference type="PANTHER" id="PTHR35011:SF2">
    <property type="entry name" value="2,3-DIKETO-L-GULONATE TRAP TRANSPORTER SMALL PERMEASE PROTEIN YIAM"/>
    <property type="match status" value="1"/>
</dbReference>
<evidence type="ECO:0000256" key="4">
    <source>
        <dbReference type="ARBA" id="ARBA00022519"/>
    </source>
</evidence>
<feature type="domain" description="Tripartite ATP-independent periplasmic transporters DctQ component" evidence="10">
    <location>
        <begin position="23"/>
        <end position="150"/>
    </location>
</feature>
<gene>
    <name evidence="12" type="ORF">F7P68_0009940</name>
    <name evidence="11" type="ORF">SN16_08565</name>
</gene>
<evidence type="ECO:0000256" key="8">
    <source>
        <dbReference type="ARBA" id="ARBA00038436"/>
    </source>
</evidence>
<evidence type="ECO:0000256" key="3">
    <source>
        <dbReference type="ARBA" id="ARBA00022475"/>
    </source>
</evidence>
<dbReference type="Proteomes" id="UP000527860">
    <property type="component" value="Unassembled WGS sequence"/>
</dbReference>
<evidence type="ECO:0000256" key="6">
    <source>
        <dbReference type="ARBA" id="ARBA00022989"/>
    </source>
</evidence>
<dbReference type="Proteomes" id="UP000031546">
    <property type="component" value="Unassembled WGS sequence"/>
</dbReference>
<keyword evidence="4" id="KW-0997">Cell inner membrane</keyword>
<dbReference type="OrthoDB" id="9815614at2"/>
<dbReference type="GO" id="GO:0005886">
    <property type="term" value="C:plasma membrane"/>
    <property type="evidence" value="ECO:0007669"/>
    <property type="project" value="UniProtKB-SubCell"/>
</dbReference>
<dbReference type="AlphaFoldDB" id="A0A0C2H948"/>
<proteinExistence type="inferred from homology"/>
<evidence type="ECO:0000256" key="9">
    <source>
        <dbReference type="SAM" id="Phobius"/>
    </source>
</evidence>
<feature type="transmembrane region" description="Helical" evidence="9">
    <location>
        <begin position="12"/>
        <end position="32"/>
    </location>
</feature>
<keyword evidence="7 9" id="KW-0472">Membrane</keyword>
<evidence type="ECO:0000256" key="5">
    <source>
        <dbReference type="ARBA" id="ARBA00022692"/>
    </source>
</evidence>
<reference evidence="12" key="2">
    <citation type="submission" date="2020-04" db="EMBL/GenBank/DDBJ databases">
        <authorList>
            <person name="Tanveer F."/>
            <person name="Xie Y."/>
            <person name="Shinwari Z.K."/>
        </authorList>
    </citation>
    <scope>NUCLEOTIDE SEQUENCE</scope>
    <source>
        <strain evidence="12">MOSEL-ME25</strain>
    </source>
</reference>
<dbReference type="EMBL" id="JXII01000007">
    <property type="protein sequence ID" value="KIH70315.1"/>
    <property type="molecule type" value="Genomic_DNA"/>
</dbReference>
<dbReference type="GO" id="GO:0015740">
    <property type="term" value="P:C4-dicarboxylate transport"/>
    <property type="evidence" value="ECO:0007669"/>
    <property type="project" value="TreeGrafter"/>
</dbReference>
<dbReference type="InterPro" id="IPR055348">
    <property type="entry name" value="DctQ"/>
</dbReference>
<reference evidence="11 13" key="1">
    <citation type="submission" date="2015-01" db="EMBL/GenBank/DDBJ databases">
        <title>Genome sequences of high lactate-tolerant strain Salinicoccus roseus W12 with industrial interest.</title>
        <authorList>
            <person name="Wang H."/>
            <person name="Yu B."/>
        </authorList>
    </citation>
    <scope>NUCLEOTIDE SEQUENCE [LARGE SCALE GENOMIC DNA]</scope>
    <source>
        <strain evidence="11 13">W12</strain>
    </source>
</reference>